<evidence type="ECO:0000313" key="2">
    <source>
        <dbReference type="EMBL" id="SZX62617.1"/>
    </source>
</evidence>
<evidence type="ECO:0000313" key="3">
    <source>
        <dbReference type="Proteomes" id="UP000256970"/>
    </source>
</evidence>
<reference evidence="2 3" key="1">
    <citation type="submission" date="2016-10" db="EMBL/GenBank/DDBJ databases">
        <authorList>
            <person name="Cai Z."/>
        </authorList>
    </citation>
    <scope>NUCLEOTIDE SEQUENCE [LARGE SCALE GENOMIC DNA]</scope>
</reference>
<dbReference type="PROSITE" id="PS51257">
    <property type="entry name" value="PROKAR_LIPOPROTEIN"/>
    <property type="match status" value="1"/>
</dbReference>
<evidence type="ECO:0000256" key="1">
    <source>
        <dbReference type="SAM" id="MobiDB-lite"/>
    </source>
</evidence>
<feature type="region of interest" description="Disordered" evidence="1">
    <location>
        <begin position="76"/>
        <end position="104"/>
    </location>
</feature>
<feature type="compositionally biased region" description="Polar residues" evidence="1">
    <location>
        <begin position="85"/>
        <end position="95"/>
    </location>
</feature>
<proteinExistence type="predicted"/>
<name>A0A383VAL9_TETOB</name>
<dbReference type="EMBL" id="FNXT01000250">
    <property type="protein sequence ID" value="SZX62617.1"/>
    <property type="molecule type" value="Genomic_DNA"/>
</dbReference>
<protein>
    <submittedName>
        <fullName evidence="2">Uncharacterized protein</fullName>
    </submittedName>
</protein>
<accession>A0A383VAL9</accession>
<gene>
    <name evidence="2" type="ORF">BQ4739_LOCUS3219</name>
</gene>
<organism evidence="2 3">
    <name type="scientific">Tetradesmus obliquus</name>
    <name type="common">Green alga</name>
    <name type="synonym">Acutodesmus obliquus</name>
    <dbReference type="NCBI Taxonomy" id="3088"/>
    <lineage>
        <taxon>Eukaryota</taxon>
        <taxon>Viridiplantae</taxon>
        <taxon>Chlorophyta</taxon>
        <taxon>core chlorophytes</taxon>
        <taxon>Chlorophyceae</taxon>
        <taxon>CS clade</taxon>
        <taxon>Sphaeropleales</taxon>
        <taxon>Scenedesmaceae</taxon>
        <taxon>Tetradesmus</taxon>
    </lineage>
</organism>
<dbReference type="Proteomes" id="UP000256970">
    <property type="component" value="Unassembled WGS sequence"/>
</dbReference>
<dbReference type="AlphaFoldDB" id="A0A383VAL9"/>
<sequence>MARQCCQGTYTGFIQGAASCSSVDKHSFCCWMDVDEAPTHELACPRPSLRCLVPSSPSEQAELSARVAYNHAAARFAQPHKPQPSIDSRNLQNPGLPQHWAAAQGQASTRSAALPAYAATAPTSSPAAVSAGGSMYVPAGSCSSPSSSGLSRHQALLELVHIMRVAADCRATEDAALPTLLSASQCAIQCVNSSMHVVRAALSAADTALAEKAMDIATVAVQQAAARLQTATKLAAQGLLLSQQQQLLSQQQQQQLLLARQVCRMPHREADTEDTGCSMYRC</sequence>
<keyword evidence="3" id="KW-1185">Reference proteome</keyword>